<evidence type="ECO:0000259" key="1">
    <source>
        <dbReference type="Pfam" id="PF08044"/>
    </source>
</evidence>
<dbReference type="Proteomes" id="UP001500221">
    <property type="component" value="Unassembled WGS sequence"/>
</dbReference>
<protein>
    <submittedName>
        <fullName evidence="2">DUF1707 domain-containing protein</fullName>
    </submittedName>
</protein>
<keyword evidence="3" id="KW-1185">Reference proteome</keyword>
<dbReference type="EMBL" id="BAABKG010000001">
    <property type="protein sequence ID" value="GAA5142969.1"/>
    <property type="molecule type" value="Genomic_DNA"/>
</dbReference>
<reference evidence="3" key="1">
    <citation type="journal article" date="2019" name="Int. J. Syst. Evol. Microbiol.">
        <title>The Global Catalogue of Microorganisms (GCM) 10K type strain sequencing project: providing services to taxonomists for standard genome sequencing and annotation.</title>
        <authorList>
            <consortium name="The Broad Institute Genomics Platform"/>
            <consortium name="The Broad Institute Genome Sequencing Center for Infectious Disease"/>
            <person name="Wu L."/>
            <person name="Ma J."/>
        </authorList>
    </citation>
    <scope>NUCLEOTIDE SEQUENCE [LARGE SCALE GENOMIC DNA]</scope>
    <source>
        <strain evidence="3">JCM 18459</strain>
    </source>
</reference>
<evidence type="ECO:0000313" key="2">
    <source>
        <dbReference type="EMBL" id="GAA5142969.1"/>
    </source>
</evidence>
<gene>
    <name evidence="2" type="ORF">GCM10023340_07330</name>
</gene>
<organism evidence="2 3">
    <name type="scientific">Nocardioides marinquilinus</name>
    <dbReference type="NCBI Taxonomy" id="1210400"/>
    <lineage>
        <taxon>Bacteria</taxon>
        <taxon>Bacillati</taxon>
        <taxon>Actinomycetota</taxon>
        <taxon>Actinomycetes</taxon>
        <taxon>Propionibacteriales</taxon>
        <taxon>Nocardioidaceae</taxon>
        <taxon>Nocardioides</taxon>
    </lineage>
</organism>
<accession>A0ABP9P9H5</accession>
<name>A0ABP9P9H5_9ACTN</name>
<comment type="caution">
    <text evidence="2">The sequence shown here is derived from an EMBL/GenBank/DDBJ whole genome shotgun (WGS) entry which is preliminary data.</text>
</comment>
<evidence type="ECO:0000313" key="3">
    <source>
        <dbReference type="Proteomes" id="UP001500221"/>
    </source>
</evidence>
<dbReference type="PANTHER" id="PTHR40763:SF5">
    <property type="entry name" value="MEMBRANE PROTEIN"/>
    <property type="match status" value="1"/>
</dbReference>
<dbReference type="PANTHER" id="PTHR40763">
    <property type="entry name" value="MEMBRANE PROTEIN-RELATED"/>
    <property type="match status" value="1"/>
</dbReference>
<dbReference type="Pfam" id="PF08044">
    <property type="entry name" value="DUF1707"/>
    <property type="match status" value="1"/>
</dbReference>
<sequence length="219" mass="22882">MARTYPAGVRAVTGTALPRVGGVTGSDDAMRVGTPERERALDLLTDAASEGYLELGEHQERTERVLAARTRGDLRAVLADLEGSERVLPPAPAARDAAPVAHPGGVPPLELSIHWTTVRRGGAWEVPPRLVVTGSMGTADLDLTLATLTRPLVEIDLQVSASTVKLRLGADHTADVEGLALGGWCSVKDKAGPPTSAVGPRVVLRGSLAGWSSVVLRRG</sequence>
<dbReference type="InterPro" id="IPR012551">
    <property type="entry name" value="DUF1707_SHOCT-like"/>
</dbReference>
<proteinExistence type="predicted"/>
<feature type="domain" description="DUF1707" evidence="1">
    <location>
        <begin position="30"/>
        <end position="81"/>
    </location>
</feature>